<sequence>MHRRSGIIHRSRIGQLRSSSSRIGQEGRRPSPTVAELGPRAAWLVVLGFAIGYGLMGFACKTRLFDFAAEKKMQRRLNIDEAILDLRGNLREWEEEDKARALSRT</sequence>
<keyword evidence="2" id="KW-0472">Membrane</keyword>
<dbReference type="EMBL" id="HBGF01039808">
    <property type="protein sequence ID" value="CAD9139010.1"/>
    <property type="molecule type" value="Transcribed_RNA"/>
</dbReference>
<reference evidence="3" key="1">
    <citation type="submission" date="2021-01" db="EMBL/GenBank/DDBJ databases">
        <authorList>
            <person name="Corre E."/>
            <person name="Pelletier E."/>
            <person name="Niang G."/>
            <person name="Scheremetjew M."/>
            <person name="Finn R."/>
            <person name="Kale V."/>
            <person name="Holt S."/>
            <person name="Cochrane G."/>
            <person name="Meng A."/>
            <person name="Brown T."/>
            <person name="Cohen L."/>
        </authorList>
    </citation>
    <scope>NUCLEOTIDE SEQUENCE</scope>
    <source>
        <strain evidence="3">CCAP 1951/1</strain>
    </source>
</reference>
<gene>
    <name evidence="3" type="ORF">NDES1114_LOCUS26625</name>
</gene>
<keyword evidence="2" id="KW-1133">Transmembrane helix</keyword>
<evidence type="ECO:0000256" key="1">
    <source>
        <dbReference type="SAM" id="MobiDB-lite"/>
    </source>
</evidence>
<proteinExistence type="predicted"/>
<feature type="compositionally biased region" description="Basic residues" evidence="1">
    <location>
        <begin position="1"/>
        <end position="12"/>
    </location>
</feature>
<keyword evidence="2" id="KW-0812">Transmembrane</keyword>
<name>A0A7S1MSP8_NEODS</name>
<feature type="region of interest" description="Disordered" evidence="1">
    <location>
        <begin position="1"/>
        <end position="33"/>
    </location>
</feature>
<dbReference type="AlphaFoldDB" id="A0A7S1MSP8"/>
<accession>A0A7S1MSP8</accession>
<evidence type="ECO:0000313" key="3">
    <source>
        <dbReference type="EMBL" id="CAD9139010.1"/>
    </source>
</evidence>
<feature type="transmembrane region" description="Helical" evidence="2">
    <location>
        <begin position="41"/>
        <end position="65"/>
    </location>
</feature>
<protein>
    <submittedName>
        <fullName evidence="3">Uncharacterized protein</fullName>
    </submittedName>
</protein>
<evidence type="ECO:0000256" key="2">
    <source>
        <dbReference type="SAM" id="Phobius"/>
    </source>
</evidence>
<organism evidence="3">
    <name type="scientific">Neobodo designis</name>
    <name type="common">Flagellated protozoan</name>
    <name type="synonym">Bodo designis</name>
    <dbReference type="NCBI Taxonomy" id="312471"/>
    <lineage>
        <taxon>Eukaryota</taxon>
        <taxon>Discoba</taxon>
        <taxon>Euglenozoa</taxon>
        <taxon>Kinetoplastea</taxon>
        <taxon>Metakinetoplastina</taxon>
        <taxon>Neobodonida</taxon>
        <taxon>Neobodo</taxon>
    </lineage>
</organism>